<evidence type="ECO:0000313" key="7">
    <source>
        <dbReference type="EMBL" id="TFU03775.1"/>
    </source>
</evidence>
<organism evidence="7 8">
    <name type="scientific">Glacieibacterium arshaanense</name>
    <dbReference type="NCBI Taxonomy" id="2511025"/>
    <lineage>
        <taxon>Bacteria</taxon>
        <taxon>Pseudomonadati</taxon>
        <taxon>Pseudomonadota</taxon>
        <taxon>Alphaproteobacteria</taxon>
        <taxon>Sphingomonadales</taxon>
        <taxon>Sphingosinicellaceae</taxon>
        <taxon>Glacieibacterium</taxon>
    </lineage>
</organism>
<dbReference type="RefSeq" id="WP_135246367.1">
    <property type="nucleotide sequence ID" value="NZ_SIHO01000002.1"/>
</dbReference>
<evidence type="ECO:0000313" key="8">
    <source>
        <dbReference type="Proteomes" id="UP000297737"/>
    </source>
</evidence>
<dbReference type="OrthoDB" id="9795496at2"/>
<sequence>MSTPINRGSAFRAAIILVPLFELLGGLMARVSGSTVANPWYQGLTLPLYQPPGPVFGIVWSILYAMTAVAVALVWAHKSAPGRWLALALFALQFAFNLAWSPLFFKYHQMLPALGLIGAIFVVALAATFAFGRISRTAAWLMVPYLMWLGIAASLNFRVWQLNPAAAAPVSALFGG</sequence>
<evidence type="ECO:0000256" key="2">
    <source>
        <dbReference type="ARBA" id="ARBA00007524"/>
    </source>
</evidence>
<evidence type="ECO:0000256" key="6">
    <source>
        <dbReference type="SAM" id="Phobius"/>
    </source>
</evidence>
<dbReference type="Gene3D" id="1.20.1260.100">
    <property type="entry name" value="TspO/MBR protein"/>
    <property type="match status" value="1"/>
</dbReference>
<feature type="transmembrane region" description="Helical" evidence="6">
    <location>
        <begin position="84"/>
        <end position="105"/>
    </location>
</feature>
<dbReference type="EMBL" id="SIHO01000002">
    <property type="protein sequence ID" value="TFU03775.1"/>
    <property type="molecule type" value="Genomic_DNA"/>
</dbReference>
<dbReference type="GO" id="GO:0016020">
    <property type="term" value="C:membrane"/>
    <property type="evidence" value="ECO:0007669"/>
    <property type="project" value="UniProtKB-SubCell"/>
</dbReference>
<name>A0A4Y9ENW3_9SPHN</name>
<comment type="subcellular location">
    <subcellularLocation>
        <location evidence="1">Membrane</location>
        <topology evidence="1">Multi-pass membrane protein</topology>
    </subcellularLocation>
</comment>
<dbReference type="FunFam" id="1.20.1260.100:FF:000001">
    <property type="entry name" value="translocator protein 2"/>
    <property type="match status" value="1"/>
</dbReference>
<dbReference type="CDD" id="cd15904">
    <property type="entry name" value="TSPO_MBR"/>
    <property type="match status" value="1"/>
</dbReference>
<evidence type="ECO:0000256" key="4">
    <source>
        <dbReference type="ARBA" id="ARBA00022989"/>
    </source>
</evidence>
<keyword evidence="4 6" id="KW-1133">Transmembrane helix</keyword>
<dbReference type="AlphaFoldDB" id="A0A4Y9ENW3"/>
<keyword evidence="5 6" id="KW-0472">Membrane</keyword>
<feature type="transmembrane region" description="Helical" evidence="6">
    <location>
        <begin position="57"/>
        <end position="77"/>
    </location>
</feature>
<dbReference type="GO" id="GO:0033013">
    <property type="term" value="P:tetrapyrrole metabolic process"/>
    <property type="evidence" value="ECO:0007669"/>
    <property type="project" value="UniProtKB-ARBA"/>
</dbReference>
<reference evidence="7 8" key="1">
    <citation type="submission" date="2019-02" db="EMBL/GenBank/DDBJ databases">
        <title>Polymorphobacter sp. isolated from the lake at the Tibet of China.</title>
        <authorList>
            <person name="Li A."/>
        </authorList>
    </citation>
    <scope>NUCLEOTIDE SEQUENCE [LARGE SCALE GENOMIC DNA]</scope>
    <source>
        <strain evidence="7 8">DJ1R-1</strain>
    </source>
</reference>
<evidence type="ECO:0000256" key="5">
    <source>
        <dbReference type="ARBA" id="ARBA00023136"/>
    </source>
</evidence>
<evidence type="ECO:0000256" key="3">
    <source>
        <dbReference type="ARBA" id="ARBA00022692"/>
    </source>
</evidence>
<dbReference type="InterPro" id="IPR004307">
    <property type="entry name" value="TspO_MBR"/>
</dbReference>
<dbReference type="Pfam" id="PF03073">
    <property type="entry name" value="TspO_MBR"/>
    <property type="match status" value="1"/>
</dbReference>
<dbReference type="PIRSF" id="PIRSF005859">
    <property type="entry name" value="PBR"/>
    <property type="match status" value="1"/>
</dbReference>
<comment type="caution">
    <text evidence="7">The sequence shown here is derived from an EMBL/GenBank/DDBJ whole genome shotgun (WGS) entry which is preliminary data.</text>
</comment>
<feature type="transmembrane region" description="Helical" evidence="6">
    <location>
        <begin position="138"/>
        <end position="157"/>
    </location>
</feature>
<comment type="similarity">
    <text evidence="2">Belongs to the TspO/BZRP family.</text>
</comment>
<evidence type="ECO:0000256" key="1">
    <source>
        <dbReference type="ARBA" id="ARBA00004141"/>
    </source>
</evidence>
<keyword evidence="3 6" id="KW-0812">Transmembrane</keyword>
<dbReference type="PANTHER" id="PTHR10057:SF0">
    <property type="entry name" value="TRANSLOCATOR PROTEIN"/>
    <property type="match status" value="1"/>
</dbReference>
<gene>
    <name evidence="7" type="ORF">EUV02_11575</name>
</gene>
<dbReference type="Proteomes" id="UP000297737">
    <property type="component" value="Unassembled WGS sequence"/>
</dbReference>
<keyword evidence="8" id="KW-1185">Reference proteome</keyword>
<dbReference type="InterPro" id="IPR038330">
    <property type="entry name" value="TspO/MBR-related_sf"/>
</dbReference>
<proteinExistence type="inferred from homology"/>
<protein>
    <submittedName>
        <fullName evidence="7">Tryptophan-rich sensory protein</fullName>
    </submittedName>
</protein>
<feature type="transmembrane region" description="Helical" evidence="6">
    <location>
        <begin position="111"/>
        <end position="131"/>
    </location>
</feature>
<accession>A0A4Y9ENW3</accession>
<dbReference type="PANTHER" id="PTHR10057">
    <property type="entry name" value="PERIPHERAL-TYPE BENZODIAZEPINE RECEPTOR"/>
    <property type="match status" value="1"/>
</dbReference>